<reference evidence="2 3" key="1">
    <citation type="submission" date="2013-08" db="EMBL/GenBank/DDBJ databases">
        <authorList>
            <person name="Weinstock G."/>
            <person name="Sodergren E."/>
            <person name="Wylie T."/>
            <person name="Fulton L."/>
            <person name="Fulton R."/>
            <person name="Fronick C."/>
            <person name="O'Laughlin M."/>
            <person name="Godfrey J."/>
            <person name="Miner T."/>
            <person name="Herter B."/>
            <person name="Appelbaum E."/>
            <person name="Cordes M."/>
            <person name="Lek S."/>
            <person name="Wollam A."/>
            <person name="Pepin K.H."/>
            <person name="Palsikar V.B."/>
            <person name="Mitreva M."/>
            <person name="Wilson R.K."/>
        </authorList>
    </citation>
    <scope>NUCLEOTIDE SEQUENCE [LARGE SCALE GENOMIC DNA]</scope>
    <source>
        <strain evidence="2 3">ATCC 14665</strain>
    </source>
</reference>
<proteinExistence type="predicted"/>
<evidence type="ECO:0000313" key="3">
    <source>
        <dbReference type="Proteomes" id="UP000016605"/>
    </source>
</evidence>
<organism evidence="2 3">
    <name type="scientific">Leifsonia aquatica ATCC 14665</name>
    <dbReference type="NCBI Taxonomy" id="1358026"/>
    <lineage>
        <taxon>Bacteria</taxon>
        <taxon>Bacillati</taxon>
        <taxon>Actinomycetota</taxon>
        <taxon>Actinomycetes</taxon>
        <taxon>Micrococcales</taxon>
        <taxon>Microbacteriaceae</taxon>
        <taxon>Leifsonia</taxon>
    </lineage>
</organism>
<comment type="caution">
    <text evidence="2">The sequence shown here is derived from an EMBL/GenBank/DDBJ whole genome shotgun (WGS) entry which is preliminary data.</text>
</comment>
<dbReference type="Proteomes" id="UP000016605">
    <property type="component" value="Unassembled WGS sequence"/>
</dbReference>
<evidence type="ECO:0000313" key="2">
    <source>
        <dbReference type="EMBL" id="ERK67601.1"/>
    </source>
</evidence>
<dbReference type="AlphaFoldDB" id="U2RFH7"/>
<name>U2RFH7_LEIAQ</name>
<dbReference type="HOGENOM" id="CLU_2880382_0_0_11"/>
<accession>U2RFH7</accession>
<sequence>MCDGLLRGRPPRVSVAADRDPSAGGETHERSIHIGCSPAVHDRAAEVVVTGSPRQAFRERRLP</sequence>
<gene>
    <name evidence="2" type="ORF">N136_04642</name>
</gene>
<dbReference type="EMBL" id="AWVQ01000850">
    <property type="protein sequence ID" value="ERK67601.1"/>
    <property type="molecule type" value="Genomic_DNA"/>
</dbReference>
<evidence type="ECO:0000256" key="1">
    <source>
        <dbReference type="SAM" id="MobiDB-lite"/>
    </source>
</evidence>
<feature type="region of interest" description="Disordered" evidence="1">
    <location>
        <begin position="1"/>
        <end position="30"/>
    </location>
</feature>
<protein>
    <submittedName>
        <fullName evidence="2">Uncharacterized protein</fullName>
    </submittedName>
</protein>
<feature type="compositionally biased region" description="Basic and acidic residues" evidence="1">
    <location>
        <begin position="17"/>
        <end position="30"/>
    </location>
</feature>